<proteinExistence type="predicted"/>
<name>A0A6D2JJR2_9BRAS</name>
<protein>
    <submittedName>
        <fullName evidence="1">Uncharacterized protein</fullName>
    </submittedName>
</protein>
<dbReference type="EMBL" id="CACVBM020001255">
    <property type="protein sequence ID" value="CAA7041886.1"/>
    <property type="molecule type" value="Genomic_DNA"/>
</dbReference>
<evidence type="ECO:0000313" key="1">
    <source>
        <dbReference type="EMBL" id="CAA7041886.1"/>
    </source>
</evidence>
<reference evidence="1" key="1">
    <citation type="submission" date="2020-01" db="EMBL/GenBank/DDBJ databases">
        <authorList>
            <person name="Mishra B."/>
        </authorList>
    </citation>
    <scope>NUCLEOTIDE SEQUENCE [LARGE SCALE GENOMIC DNA]</scope>
</reference>
<sequence length="93" mass="10869">MNTVMTVFKTEFWRVGYEEAINPMGVPEDAWCVPEDLEDELFLVLNHAELLVAQREYGEHGAKDMRRLVLEWCLGHRFAFLWCNMVFVCLSNG</sequence>
<gene>
    <name evidence="1" type="ORF">MERR_LOCUS29121</name>
</gene>
<dbReference type="AlphaFoldDB" id="A0A6D2JJR2"/>
<evidence type="ECO:0000313" key="2">
    <source>
        <dbReference type="Proteomes" id="UP000467841"/>
    </source>
</evidence>
<accession>A0A6D2JJR2</accession>
<keyword evidence="2" id="KW-1185">Reference proteome</keyword>
<organism evidence="1 2">
    <name type="scientific">Microthlaspi erraticum</name>
    <dbReference type="NCBI Taxonomy" id="1685480"/>
    <lineage>
        <taxon>Eukaryota</taxon>
        <taxon>Viridiplantae</taxon>
        <taxon>Streptophyta</taxon>
        <taxon>Embryophyta</taxon>
        <taxon>Tracheophyta</taxon>
        <taxon>Spermatophyta</taxon>
        <taxon>Magnoliopsida</taxon>
        <taxon>eudicotyledons</taxon>
        <taxon>Gunneridae</taxon>
        <taxon>Pentapetalae</taxon>
        <taxon>rosids</taxon>
        <taxon>malvids</taxon>
        <taxon>Brassicales</taxon>
        <taxon>Brassicaceae</taxon>
        <taxon>Coluteocarpeae</taxon>
        <taxon>Microthlaspi</taxon>
    </lineage>
</organism>
<comment type="caution">
    <text evidence="1">The sequence shown here is derived from an EMBL/GenBank/DDBJ whole genome shotgun (WGS) entry which is preliminary data.</text>
</comment>
<dbReference type="Proteomes" id="UP000467841">
    <property type="component" value="Unassembled WGS sequence"/>
</dbReference>